<proteinExistence type="predicted"/>
<keyword evidence="3" id="KW-1185">Reference proteome</keyword>
<feature type="region of interest" description="Disordered" evidence="1">
    <location>
        <begin position="1"/>
        <end position="64"/>
    </location>
</feature>
<comment type="caution">
    <text evidence="2">The sequence shown here is derived from an EMBL/GenBank/DDBJ whole genome shotgun (WGS) entry which is preliminary data.</text>
</comment>
<name>A0ABP4JG66_9MICO</name>
<protein>
    <submittedName>
        <fullName evidence="2">Uncharacterized protein</fullName>
    </submittedName>
</protein>
<gene>
    <name evidence="2" type="ORF">GCM10009640_09750</name>
</gene>
<evidence type="ECO:0000256" key="1">
    <source>
        <dbReference type="SAM" id="MobiDB-lite"/>
    </source>
</evidence>
<sequence length="64" mass="6674">MSDQHEQSGHEQAGHDHASQDEPVVEGGYGDPGEAEALTGDTDPETDPKADPAEGNDPENPHGL</sequence>
<dbReference type="EMBL" id="BAAAKK010000002">
    <property type="protein sequence ID" value="GAA1420425.1"/>
    <property type="molecule type" value="Genomic_DNA"/>
</dbReference>
<feature type="compositionally biased region" description="Basic and acidic residues" evidence="1">
    <location>
        <begin position="1"/>
        <end position="20"/>
    </location>
</feature>
<evidence type="ECO:0000313" key="2">
    <source>
        <dbReference type="EMBL" id="GAA1420425.1"/>
    </source>
</evidence>
<dbReference type="Proteomes" id="UP001501266">
    <property type="component" value="Unassembled WGS sequence"/>
</dbReference>
<accession>A0ABP4JG66</accession>
<evidence type="ECO:0000313" key="3">
    <source>
        <dbReference type="Proteomes" id="UP001501266"/>
    </source>
</evidence>
<dbReference type="RefSeq" id="WP_343917986.1">
    <property type="nucleotide sequence ID" value="NZ_BAAAKK010000002.1"/>
</dbReference>
<reference evidence="3" key="1">
    <citation type="journal article" date="2019" name="Int. J. Syst. Evol. Microbiol.">
        <title>The Global Catalogue of Microorganisms (GCM) 10K type strain sequencing project: providing services to taxonomists for standard genome sequencing and annotation.</title>
        <authorList>
            <consortium name="The Broad Institute Genomics Platform"/>
            <consortium name="The Broad Institute Genome Sequencing Center for Infectious Disease"/>
            <person name="Wu L."/>
            <person name="Ma J."/>
        </authorList>
    </citation>
    <scope>NUCLEOTIDE SEQUENCE [LARGE SCALE GENOMIC DNA]</scope>
    <source>
        <strain evidence="3">JCM 12398</strain>
    </source>
</reference>
<organism evidence="2 3">
    <name type="scientific">Agrococcus citreus</name>
    <dbReference type="NCBI Taxonomy" id="84643"/>
    <lineage>
        <taxon>Bacteria</taxon>
        <taxon>Bacillati</taxon>
        <taxon>Actinomycetota</taxon>
        <taxon>Actinomycetes</taxon>
        <taxon>Micrococcales</taxon>
        <taxon>Microbacteriaceae</taxon>
        <taxon>Agrococcus</taxon>
    </lineage>
</organism>